<evidence type="ECO:0000259" key="5">
    <source>
        <dbReference type="PROSITE" id="PS51292"/>
    </source>
</evidence>
<feature type="transmembrane region" description="Helical" evidence="4">
    <location>
        <begin position="143"/>
        <end position="168"/>
    </location>
</feature>
<evidence type="ECO:0000256" key="3">
    <source>
        <dbReference type="ARBA" id="ARBA00022833"/>
    </source>
</evidence>
<dbReference type="EMBL" id="MN740675">
    <property type="protein sequence ID" value="QHS80193.1"/>
    <property type="molecule type" value="Genomic_DNA"/>
</dbReference>
<sequence>MNISNELTMSNECRICFEPQTIDNIFIYPCACNGTSKYVHIKCLKKWRDTTTNLIAKKRCMECHVFYKIVKEYPIEKHMCKCNNYTYPIIIIFGGLILIISYVTFLFELIFNNYYYSTLIITFTNKQNDEYNTLLINNPITAITYYSSITQFNINACLSIFYFYNLYFNIYRKKHYIKKTLLYTLFNNIWMFYPQIIYYYTSNDFQSFINYATLGNVLTIFWWLLFYYKERRIINNMNRKLNNQIIKNYELNDII</sequence>
<dbReference type="PANTHER" id="PTHR46347">
    <property type="entry name" value="RING/FYVE/PHD ZINC FINGER SUPERFAMILY PROTEIN"/>
    <property type="match status" value="1"/>
</dbReference>
<dbReference type="PANTHER" id="PTHR46347:SF1">
    <property type="entry name" value="RING_FYVE_PHD ZINC FINGER SUPERFAMILY PROTEIN"/>
    <property type="match status" value="1"/>
</dbReference>
<dbReference type="SUPFAM" id="SSF57850">
    <property type="entry name" value="RING/U-box"/>
    <property type="match status" value="1"/>
</dbReference>
<evidence type="ECO:0000256" key="4">
    <source>
        <dbReference type="SAM" id="Phobius"/>
    </source>
</evidence>
<keyword evidence="4" id="KW-1133">Transmembrane helix</keyword>
<keyword evidence="4" id="KW-0472">Membrane</keyword>
<reference evidence="6" key="1">
    <citation type="journal article" date="2020" name="Nature">
        <title>Giant virus diversity and host interactions through global metagenomics.</title>
        <authorList>
            <person name="Schulz F."/>
            <person name="Roux S."/>
            <person name="Paez-Espino D."/>
            <person name="Jungbluth S."/>
            <person name="Walsh D.A."/>
            <person name="Denef V.J."/>
            <person name="McMahon K.D."/>
            <person name="Konstantinidis K.T."/>
            <person name="Eloe-Fadrosh E.A."/>
            <person name="Kyrpides N.C."/>
            <person name="Woyke T."/>
        </authorList>
    </citation>
    <scope>NUCLEOTIDE SEQUENCE</scope>
    <source>
        <strain evidence="6">GVMAG-S-1039698-54</strain>
    </source>
</reference>
<organism evidence="6">
    <name type="scientific">viral metagenome</name>
    <dbReference type="NCBI Taxonomy" id="1070528"/>
    <lineage>
        <taxon>unclassified sequences</taxon>
        <taxon>metagenomes</taxon>
        <taxon>organismal metagenomes</taxon>
    </lineage>
</organism>
<evidence type="ECO:0000256" key="1">
    <source>
        <dbReference type="ARBA" id="ARBA00022723"/>
    </source>
</evidence>
<keyword evidence="2" id="KW-0863">Zinc-finger</keyword>
<keyword evidence="3" id="KW-0862">Zinc</keyword>
<keyword evidence="4" id="KW-0812">Transmembrane</keyword>
<evidence type="ECO:0000313" key="6">
    <source>
        <dbReference type="EMBL" id="QHS80193.1"/>
    </source>
</evidence>
<accession>A0A6C0AL40</accession>
<proteinExistence type="predicted"/>
<keyword evidence="1" id="KW-0479">Metal-binding</keyword>
<dbReference type="CDD" id="cd16495">
    <property type="entry name" value="RING_CH-C4HC3_MARCH"/>
    <property type="match status" value="1"/>
</dbReference>
<dbReference type="SMART" id="SM00744">
    <property type="entry name" value="RINGv"/>
    <property type="match status" value="1"/>
</dbReference>
<feature type="transmembrane region" description="Helical" evidence="4">
    <location>
        <begin position="180"/>
        <end position="201"/>
    </location>
</feature>
<evidence type="ECO:0000256" key="2">
    <source>
        <dbReference type="ARBA" id="ARBA00022771"/>
    </source>
</evidence>
<dbReference type="InterPro" id="IPR013083">
    <property type="entry name" value="Znf_RING/FYVE/PHD"/>
</dbReference>
<protein>
    <recommendedName>
        <fullName evidence="5">RING-CH-type domain-containing protein</fullName>
    </recommendedName>
</protein>
<dbReference type="AlphaFoldDB" id="A0A6C0AL40"/>
<dbReference type="Pfam" id="PF12906">
    <property type="entry name" value="RINGv"/>
    <property type="match status" value="1"/>
</dbReference>
<dbReference type="PROSITE" id="PS51292">
    <property type="entry name" value="ZF_RING_CH"/>
    <property type="match status" value="1"/>
</dbReference>
<feature type="domain" description="RING-CH-type" evidence="5">
    <location>
        <begin position="5"/>
        <end position="70"/>
    </location>
</feature>
<dbReference type="InterPro" id="IPR011016">
    <property type="entry name" value="Znf_RING-CH"/>
</dbReference>
<feature type="transmembrane region" description="Helical" evidence="4">
    <location>
        <begin position="85"/>
        <end position="107"/>
    </location>
</feature>
<dbReference type="GO" id="GO:0008270">
    <property type="term" value="F:zinc ion binding"/>
    <property type="evidence" value="ECO:0007669"/>
    <property type="project" value="UniProtKB-KW"/>
</dbReference>
<dbReference type="Gene3D" id="3.30.40.10">
    <property type="entry name" value="Zinc/RING finger domain, C3HC4 (zinc finger)"/>
    <property type="match status" value="1"/>
</dbReference>
<feature type="transmembrane region" description="Helical" evidence="4">
    <location>
        <begin position="207"/>
        <end position="228"/>
    </location>
</feature>
<name>A0A6C0AL40_9ZZZZ</name>